<keyword evidence="3" id="KW-1185">Reference proteome</keyword>
<evidence type="ECO:0000256" key="1">
    <source>
        <dbReference type="ARBA" id="ARBA00007274"/>
    </source>
</evidence>
<dbReference type="Pfam" id="PF00132">
    <property type="entry name" value="Hexapep"/>
    <property type="match status" value="1"/>
</dbReference>
<proteinExistence type="inferred from homology"/>
<dbReference type="CDD" id="cd04647">
    <property type="entry name" value="LbH_MAT_like"/>
    <property type="match status" value="1"/>
</dbReference>
<comment type="caution">
    <text evidence="2">The sequence shown here is derived from an EMBL/GenBank/DDBJ whole genome shotgun (WGS) entry which is preliminary data.</text>
</comment>
<dbReference type="SUPFAM" id="SSF51161">
    <property type="entry name" value="Trimeric LpxA-like enzymes"/>
    <property type="match status" value="1"/>
</dbReference>
<dbReference type="InterPro" id="IPR011004">
    <property type="entry name" value="Trimer_LpxA-like_sf"/>
</dbReference>
<name>A0A562NRH8_9HYPH</name>
<gene>
    <name evidence="2" type="ORF">IQ26_03465</name>
</gene>
<sequence length="200" mass="20947">MQKGFLLLEKIRSHGIVPSAKKAVRYAFELLFSKIYAKCFGIRIGKGTVIKLGARIRRDSGDITIGSYCIIHEGARLLAYGGQITIGDNVSVNPLCVLYGHGGLEIGSGVLIATGTVIVPANHQIVAGVPIRTQKLICRGIRIGDDVWIGAGVRVLDGSTVESGVVVGAGSVITGGIVPRNSIVAGIPARKIGERLPANI</sequence>
<dbReference type="OrthoDB" id="9815592at2"/>
<dbReference type="EMBL" id="VLKT01000020">
    <property type="protein sequence ID" value="TWI34807.1"/>
    <property type="molecule type" value="Genomic_DNA"/>
</dbReference>
<comment type="similarity">
    <text evidence="1">Belongs to the transferase hexapeptide repeat family.</text>
</comment>
<reference evidence="2 3" key="1">
    <citation type="journal article" date="2015" name="Stand. Genomic Sci.">
        <title>Genomic Encyclopedia of Bacterial and Archaeal Type Strains, Phase III: the genomes of soil and plant-associated and newly described type strains.</title>
        <authorList>
            <person name="Whitman W.B."/>
            <person name="Woyke T."/>
            <person name="Klenk H.P."/>
            <person name="Zhou Y."/>
            <person name="Lilburn T.G."/>
            <person name="Beck B.J."/>
            <person name="De Vos P."/>
            <person name="Vandamme P."/>
            <person name="Eisen J.A."/>
            <person name="Garrity G."/>
            <person name="Hugenholtz P."/>
            <person name="Kyrpides N.C."/>
        </authorList>
    </citation>
    <scope>NUCLEOTIDE SEQUENCE [LARGE SCALE GENOMIC DNA]</scope>
    <source>
        <strain evidence="2 3">CGMCC 1.2546</strain>
    </source>
</reference>
<dbReference type="AlphaFoldDB" id="A0A562NRH8"/>
<dbReference type="Proteomes" id="UP000317122">
    <property type="component" value="Unassembled WGS sequence"/>
</dbReference>
<dbReference type="PANTHER" id="PTHR43300">
    <property type="entry name" value="ACETYLTRANSFERASE"/>
    <property type="match status" value="1"/>
</dbReference>
<dbReference type="InterPro" id="IPR050179">
    <property type="entry name" value="Trans_hexapeptide_repeat"/>
</dbReference>
<keyword evidence="2" id="KW-0808">Transferase</keyword>
<evidence type="ECO:0000313" key="3">
    <source>
        <dbReference type="Proteomes" id="UP000317122"/>
    </source>
</evidence>
<evidence type="ECO:0000313" key="2">
    <source>
        <dbReference type="EMBL" id="TWI34807.1"/>
    </source>
</evidence>
<dbReference type="GO" id="GO:0016740">
    <property type="term" value="F:transferase activity"/>
    <property type="evidence" value="ECO:0007669"/>
    <property type="project" value="UniProtKB-KW"/>
</dbReference>
<dbReference type="Gene3D" id="2.160.10.10">
    <property type="entry name" value="Hexapeptide repeat proteins"/>
    <property type="match status" value="2"/>
</dbReference>
<accession>A0A562NRH8</accession>
<dbReference type="PANTHER" id="PTHR43300:SF11">
    <property type="entry name" value="ACETYLTRANSFERASE RV3034C-RELATED"/>
    <property type="match status" value="1"/>
</dbReference>
<organism evidence="2 3">
    <name type="scientific">Mesorhizobium tianshanense</name>
    <dbReference type="NCBI Taxonomy" id="39844"/>
    <lineage>
        <taxon>Bacteria</taxon>
        <taxon>Pseudomonadati</taxon>
        <taxon>Pseudomonadota</taxon>
        <taxon>Alphaproteobacteria</taxon>
        <taxon>Hyphomicrobiales</taxon>
        <taxon>Phyllobacteriaceae</taxon>
        <taxon>Mesorhizobium</taxon>
    </lineage>
</organism>
<dbReference type="RefSeq" id="WP_145719376.1">
    <property type="nucleotide sequence ID" value="NZ_BSPF01000001.1"/>
</dbReference>
<protein>
    <submittedName>
        <fullName evidence="2">Acetyltransferase-like isoleucine patch superfamily enzyme</fullName>
    </submittedName>
</protein>
<dbReference type="InterPro" id="IPR001451">
    <property type="entry name" value="Hexapep"/>
</dbReference>